<dbReference type="EMBL" id="CP046147">
    <property type="protein sequence ID" value="WFG39805.1"/>
    <property type="molecule type" value="Genomic_DNA"/>
</dbReference>
<dbReference type="Proteomes" id="UP001219901">
    <property type="component" value="Chromosome"/>
</dbReference>
<reference evidence="2" key="2">
    <citation type="submission" date="2023-06" db="EMBL/GenBank/DDBJ databases">
        <title>Pangenomics reveal diversification of enzyme families and niche specialization in globally abundant SAR202 bacteria.</title>
        <authorList>
            <person name="Saw J.H.W."/>
        </authorList>
    </citation>
    <scope>NUCLEOTIDE SEQUENCE [LARGE SCALE GENOMIC DNA]</scope>
    <source>
        <strain evidence="2">JH1073</strain>
    </source>
</reference>
<organism evidence="1 2">
    <name type="scientific">Candidatus Lucifugimonas marina</name>
    <dbReference type="NCBI Taxonomy" id="3038979"/>
    <lineage>
        <taxon>Bacteria</taxon>
        <taxon>Bacillati</taxon>
        <taxon>Chloroflexota</taxon>
        <taxon>Dehalococcoidia</taxon>
        <taxon>SAR202 cluster</taxon>
        <taxon>Candidatus Lucifugimonadales</taxon>
        <taxon>Candidatus Lucifugimonadaceae</taxon>
        <taxon>Candidatus Lucifugimonas</taxon>
    </lineage>
</organism>
<name>A0AAJ5ZF24_9CHLR</name>
<gene>
    <name evidence="1" type="ORF">GKO48_09295</name>
</gene>
<evidence type="ECO:0000313" key="2">
    <source>
        <dbReference type="Proteomes" id="UP001219901"/>
    </source>
</evidence>
<proteinExistence type="predicted"/>
<accession>A0AAJ5ZF24</accession>
<sequence length="63" mass="6653">MHLESNGSVSANDSGITDASGVFTTRQFVRDADVYVSSSSLTHGSLTWLSALDLDNPLIVTVP</sequence>
<protein>
    <submittedName>
        <fullName evidence="1">Uncharacterized protein</fullName>
    </submittedName>
</protein>
<evidence type="ECO:0000313" key="1">
    <source>
        <dbReference type="EMBL" id="WFG39805.1"/>
    </source>
</evidence>
<reference evidence="1 2" key="1">
    <citation type="submission" date="2019-11" db="EMBL/GenBank/DDBJ databases">
        <authorList>
            <person name="Cho J.-C."/>
        </authorList>
    </citation>
    <scope>NUCLEOTIDE SEQUENCE [LARGE SCALE GENOMIC DNA]</scope>
    <source>
        <strain evidence="1 2">JH1073</strain>
    </source>
</reference>
<dbReference type="AlphaFoldDB" id="A0AAJ5ZF24"/>
<keyword evidence="2" id="KW-1185">Reference proteome</keyword>